<dbReference type="EMBL" id="VFMN01000001">
    <property type="protein sequence ID" value="TQJ09702.1"/>
    <property type="molecule type" value="Genomic_DNA"/>
</dbReference>
<evidence type="ECO:0000313" key="2">
    <source>
        <dbReference type="Proteomes" id="UP000317893"/>
    </source>
</evidence>
<dbReference type="AlphaFoldDB" id="A0A542E300"/>
<accession>A0A542E300</accession>
<dbReference type="RefSeq" id="WP_141849031.1">
    <property type="nucleotide sequence ID" value="NZ_BAAAPR010000007.1"/>
</dbReference>
<dbReference type="Proteomes" id="UP000317893">
    <property type="component" value="Unassembled WGS sequence"/>
</dbReference>
<reference evidence="1 2" key="1">
    <citation type="submission" date="2019-06" db="EMBL/GenBank/DDBJ databases">
        <title>Sequencing the genomes of 1000 actinobacteria strains.</title>
        <authorList>
            <person name="Klenk H.-P."/>
        </authorList>
    </citation>
    <scope>NUCLEOTIDE SEQUENCE [LARGE SCALE GENOMIC DNA]</scope>
    <source>
        <strain evidence="1 2">DSM 18607</strain>
    </source>
</reference>
<protein>
    <submittedName>
        <fullName evidence="1">Uncharacterized protein</fullName>
    </submittedName>
</protein>
<organism evidence="1 2">
    <name type="scientific">Lapillicoccus jejuensis</name>
    <dbReference type="NCBI Taxonomy" id="402171"/>
    <lineage>
        <taxon>Bacteria</taxon>
        <taxon>Bacillati</taxon>
        <taxon>Actinomycetota</taxon>
        <taxon>Actinomycetes</taxon>
        <taxon>Micrococcales</taxon>
        <taxon>Intrasporangiaceae</taxon>
        <taxon>Lapillicoccus</taxon>
    </lineage>
</organism>
<comment type="caution">
    <text evidence="1">The sequence shown here is derived from an EMBL/GenBank/DDBJ whole genome shotgun (WGS) entry which is preliminary data.</text>
</comment>
<name>A0A542E300_9MICO</name>
<sequence length="229" mass="24180">MIEWLPRRPFEGDGWSGLGPPRKGGAMPHAGIVQGGPGVVVPVRPLDLRLGSLRGDGFAVLVGGGFAWNGIGLHHVYIASAIGALFALGGARRAGHRLIASRRHPSLSLGETGVETGGLFVPWSGVEEVVTFHARGMDAEGKKRTWNHLALRVRDFDAVVGLPPSRAGLANLTRRRLLLVAEASELTDPRTVASALRLLVKRPEARLLLSGPEGVRLLTHGALHGGGLS</sequence>
<evidence type="ECO:0000313" key="1">
    <source>
        <dbReference type="EMBL" id="TQJ09702.1"/>
    </source>
</evidence>
<proteinExistence type="predicted"/>
<keyword evidence="2" id="KW-1185">Reference proteome</keyword>
<gene>
    <name evidence="1" type="ORF">FB458_2815</name>
</gene>